<dbReference type="Pfam" id="PF20163">
    <property type="entry name" value="DUF6536"/>
    <property type="match status" value="1"/>
</dbReference>
<evidence type="ECO:0000313" key="4">
    <source>
        <dbReference type="Proteomes" id="UP001149954"/>
    </source>
</evidence>
<feature type="transmembrane region" description="Helical" evidence="1">
    <location>
        <begin position="482"/>
        <end position="500"/>
    </location>
</feature>
<dbReference type="Proteomes" id="UP001149954">
    <property type="component" value="Unassembled WGS sequence"/>
</dbReference>
<keyword evidence="1" id="KW-1133">Transmembrane helix</keyword>
<gene>
    <name evidence="3" type="ORF">N7463_001246</name>
</gene>
<dbReference type="AlphaFoldDB" id="A0A9W9Y854"/>
<dbReference type="PANTHER" id="PTHR35395">
    <property type="entry name" value="DUF6536 DOMAIN-CONTAINING PROTEIN"/>
    <property type="match status" value="1"/>
</dbReference>
<feature type="domain" description="DUF6536" evidence="2">
    <location>
        <begin position="67"/>
        <end position="222"/>
    </location>
</feature>
<feature type="transmembrane region" description="Helical" evidence="1">
    <location>
        <begin position="600"/>
        <end position="622"/>
    </location>
</feature>
<accession>A0A9W9Y854</accession>
<proteinExistence type="predicted"/>
<reference evidence="3" key="2">
    <citation type="journal article" date="2023" name="IMA Fungus">
        <title>Comparative genomic study of the Penicillium genus elucidates a diverse pangenome and 15 lateral gene transfer events.</title>
        <authorList>
            <person name="Petersen C."/>
            <person name="Sorensen T."/>
            <person name="Nielsen M.R."/>
            <person name="Sondergaard T.E."/>
            <person name="Sorensen J.L."/>
            <person name="Fitzpatrick D.A."/>
            <person name="Frisvad J.C."/>
            <person name="Nielsen K.L."/>
        </authorList>
    </citation>
    <scope>NUCLEOTIDE SEQUENCE</scope>
    <source>
        <strain evidence="3">IBT 29495</strain>
    </source>
</reference>
<protein>
    <recommendedName>
        <fullName evidence="2">DUF6536 domain-containing protein</fullName>
    </recommendedName>
</protein>
<keyword evidence="1" id="KW-0812">Transmembrane</keyword>
<name>A0A9W9Y854_9EURO</name>
<evidence type="ECO:0000256" key="1">
    <source>
        <dbReference type="SAM" id="Phobius"/>
    </source>
</evidence>
<feature type="transmembrane region" description="Helical" evidence="1">
    <location>
        <begin position="188"/>
        <end position="205"/>
    </location>
</feature>
<evidence type="ECO:0000313" key="3">
    <source>
        <dbReference type="EMBL" id="KAJ5520793.1"/>
    </source>
</evidence>
<dbReference type="OrthoDB" id="5429634at2759"/>
<feature type="transmembrane region" description="Helical" evidence="1">
    <location>
        <begin position="544"/>
        <end position="564"/>
    </location>
</feature>
<reference evidence="3" key="1">
    <citation type="submission" date="2022-12" db="EMBL/GenBank/DDBJ databases">
        <authorList>
            <person name="Petersen C."/>
        </authorList>
    </citation>
    <scope>NUCLEOTIDE SEQUENCE</scope>
    <source>
        <strain evidence="3">IBT 29495</strain>
    </source>
</reference>
<dbReference type="PANTHER" id="PTHR35395:SF1">
    <property type="entry name" value="DUF6536 DOMAIN-CONTAINING PROTEIN"/>
    <property type="match status" value="1"/>
</dbReference>
<keyword evidence="1" id="KW-0472">Membrane</keyword>
<keyword evidence="4" id="KW-1185">Reference proteome</keyword>
<organism evidence="3 4">
    <name type="scientific">Penicillium fimorum</name>
    <dbReference type="NCBI Taxonomy" id="1882269"/>
    <lineage>
        <taxon>Eukaryota</taxon>
        <taxon>Fungi</taxon>
        <taxon>Dikarya</taxon>
        <taxon>Ascomycota</taxon>
        <taxon>Pezizomycotina</taxon>
        <taxon>Eurotiomycetes</taxon>
        <taxon>Eurotiomycetidae</taxon>
        <taxon>Eurotiales</taxon>
        <taxon>Aspergillaceae</taxon>
        <taxon>Penicillium</taxon>
    </lineage>
</organism>
<sequence>MSNNGLFGPGTELLPVPSPHKGAYHLLQNASSRDSENGPRQDSSHYEEAERNLKRSIFRDSVRFEGWKFTVLLAFLTSLVVLFFNIGFLLYTATHPRHDNLELYSAQYQSDYSQGKHHTRNTVLYEGDCEMVHRLSIGFHLLVNLLSTALLSASNFGMEIDLVHQSGQWLDIGVPGVRNLFRVSRKRSILWLSLGFLSLPFHLMYNSAVYETTAVYAYDVFAGPAPLPQMDWTNVRLTNTILLSQIEVKEKTFRDLFNLAANGTAGHLQASECVDGFAQTFQKAYSKVLLVTDDVKGNDSYAYIYTNPVFNPHEYKVGSVGPYDWLCPGGLGRPDFNCNISSIPDIKSHITGNTWTISGYKIDYCLVEELPQRCKLQYSFTTTMIVIIFNIGKAGILFYIWFHTPDTDTPILTIGDAIATFLRRPDWCTEGGCLLSHDNVRHLRDASPGAFKNRLLKETGPFSEKRRRWGSAPSTRRWKFSIFLWVIAIVICIGLLVYGLNNIGPGQNIWKQPLGTTVADTLITGDTWPKTLEPNVLIANAPQLIFSFLYFGFNSILTTMTLASEWSGYATHRKGLRVSNNAKSSQRSQYFLSIPYRYSIPLLTVSITLHWLISQSLFMVGVEGFNSQMLRDLDRDLITCGYSPVAIVSSVAVGGFMFFCLLGVSFKRFKTGMPVAGSCSLAISAACHPDFDPNENGVVRSDNRDEDMSLLRIKWGEVRVNGHIGHCSFTSEDVRLPRSGKIHR</sequence>
<feature type="transmembrane region" description="Helical" evidence="1">
    <location>
        <begin position="642"/>
        <end position="664"/>
    </location>
</feature>
<feature type="transmembrane region" description="Helical" evidence="1">
    <location>
        <begin position="378"/>
        <end position="402"/>
    </location>
</feature>
<evidence type="ECO:0000259" key="2">
    <source>
        <dbReference type="Pfam" id="PF20163"/>
    </source>
</evidence>
<dbReference type="InterPro" id="IPR046623">
    <property type="entry name" value="DUF6536"/>
</dbReference>
<comment type="caution">
    <text evidence="3">The sequence shown here is derived from an EMBL/GenBank/DDBJ whole genome shotgun (WGS) entry which is preliminary data.</text>
</comment>
<feature type="transmembrane region" description="Helical" evidence="1">
    <location>
        <begin position="69"/>
        <end position="91"/>
    </location>
</feature>
<dbReference type="EMBL" id="JAPWDS010000001">
    <property type="protein sequence ID" value="KAJ5520793.1"/>
    <property type="molecule type" value="Genomic_DNA"/>
</dbReference>